<reference evidence="2 3" key="1">
    <citation type="submission" date="2024-03" db="EMBL/GenBank/DDBJ databases">
        <title>A high-quality draft genome sequence of Diaporthe vaccinii, a causative agent of upright dieback and viscid rot disease in cranberry plants.</title>
        <authorList>
            <person name="Sarrasin M."/>
            <person name="Lang B.F."/>
            <person name="Burger G."/>
        </authorList>
    </citation>
    <scope>NUCLEOTIDE SEQUENCE [LARGE SCALE GENOMIC DNA]</scope>
    <source>
        <strain evidence="2 3">IS7</strain>
    </source>
</reference>
<keyword evidence="3" id="KW-1185">Reference proteome</keyword>
<name>A0ABR4EUR2_9PEZI</name>
<sequence length="581" mass="63553">MESSSSVTGLTEAAVGSDLAVSNDECSPEKLGAGGQLNDSGYSSIASTPLKIIEKATAATENDRSATSSRFLNFAKLTSGKSKSDKILFADIEVDDDARQAYTQIQPHFEKQLRDYIVAHPKRGEKCYPLWIRLMMVGVSHNDAGPHIVVFCKPKYKSVVRRFFDQNHVAELCNTSGTGDRRFKLHVEGSAPRLRQAMVQVITDSSPQLPKTLCGTPISLEHPSGRARNATLGGVIKLVDSFGEFRLYGISAGHTLEALEDNESAEDIFEDVEDDTDDEIEEAVNGEAKDHGHRSGALSEPQDISSDSWVFNKSEVSGVSVEEPPVSGSGPAKRHDWALFDMSSYRPNVVRGEHGRNIHLSTKTPGQTSQRSVYLLSGSGPHGPYDVHKKGVLSPASGRIALGPTLELVDAYMLTLSGTSAIHDGDSGSWVVDCHTMELYGHLVATGFLDEGIVVPMNDIFEDIKEQFSARSVTLPTDIDLLSSCYGMSGVRRDEDHRIERPPRPKTPTRAPPDSGYQSMKPSPDLYSRLARKKSFEGPKPLLPTRDCSTPERTGTLKRSSDFDGKFVESFKRNKQSHAEE</sequence>
<dbReference type="EMBL" id="JBAWTH010000025">
    <property type="protein sequence ID" value="KAL2286169.1"/>
    <property type="molecule type" value="Genomic_DNA"/>
</dbReference>
<feature type="region of interest" description="Disordered" evidence="1">
    <location>
        <begin position="18"/>
        <end position="40"/>
    </location>
</feature>
<feature type="compositionally biased region" description="Basic and acidic residues" evidence="1">
    <location>
        <begin position="492"/>
        <end position="503"/>
    </location>
</feature>
<protein>
    <submittedName>
        <fullName evidence="2">Uncharacterized protein</fullName>
    </submittedName>
</protein>
<evidence type="ECO:0000256" key="1">
    <source>
        <dbReference type="SAM" id="MobiDB-lite"/>
    </source>
</evidence>
<accession>A0ABR4EUR2</accession>
<comment type="caution">
    <text evidence="2">The sequence shown here is derived from an EMBL/GenBank/DDBJ whole genome shotgun (WGS) entry which is preliminary data.</text>
</comment>
<dbReference type="Proteomes" id="UP001600888">
    <property type="component" value="Unassembled WGS sequence"/>
</dbReference>
<organism evidence="2 3">
    <name type="scientific">Diaporthe vaccinii</name>
    <dbReference type="NCBI Taxonomy" id="105482"/>
    <lineage>
        <taxon>Eukaryota</taxon>
        <taxon>Fungi</taxon>
        <taxon>Dikarya</taxon>
        <taxon>Ascomycota</taxon>
        <taxon>Pezizomycotina</taxon>
        <taxon>Sordariomycetes</taxon>
        <taxon>Sordariomycetidae</taxon>
        <taxon>Diaporthales</taxon>
        <taxon>Diaporthaceae</taxon>
        <taxon>Diaporthe</taxon>
        <taxon>Diaporthe eres species complex</taxon>
    </lineage>
</organism>
<feature type="region of interest" description="Disordered" evidence="1">
    <location>
        <begin position="492"/>
        <end position="565"/>
    </location>
</feature>
<gene>
    <name evidence="2" type="ORF">FJTKL_07006</name>
</gene>
<evidence type="ECO:0000313" key="2">
    <source>
        <dbReference type="EMBL" id="KAL2286169.1"/>
    </source>
</evidence>
<evidence type="ECO:0000313" key="3">
    <source>
        <dbReference type="Proteomes" id="UP001600888"/>
    </source>
</evidence>
<proteinExistence type="predicted"/>